<proteinExistence type="predicted"/>
<sequence>MDTFDTSEEVMSEIDIEATEVDFGENFEHGVNDKERENNNEQEAGIDGEKGEKNIEDEKLEEKEETLSQFISANRRGGGEEFKLEYEGTFVLSTLNEEQKTAQADLLTTLTANPEQSIMLPDYVEGKTTYFTASRMDSEGNLKYEIRSFTEKEEEREEKPIDKIDGVKVEEATLNLELNIDIDKQETIGTEAILEVSLLAETEAISEQTIEGVEATIQVPAEEHILIEPEVNDAEAGQEQLIAQEASNINIVESVVVAHEEAVRGDTIRVAEQSTTRVETKTNEQPPVATPTLEDRIRELLKDEDEPTEIVSEQIQTSEVENIQQEQITVDFNRTIEINTTTESVNEAEITLPSTYAEATELSVDKTPDTIIEIAAITNERVEHVIVKIEDIENQIEIHETMQTSHAESIQVQSTEKVEQIFTTDSIEAHKAEEKPEEVVLADEKDIKLSDTREKANKREEIVATKQEVSDKIQVTNSKTEREVKDNVLPFKTTESKVGSKDVEVKNTKPVVEKTNITRGVSKLPNTNREKAVANNQQEKTPENSRKAIILSINKNEVNNTTRNESPISLEKPREKKRTTEETLKARPLDGHEILLQILGISQNATELRNAEPTNSRSVPNINQEEPEIKSTKSIPSIYQQRNLNGITLKIAT</sequence>
<feature type="region of interest" description="Disordered" evidence="1">
    <location>
        <begin position="557"/>
        <end position="582"/>
    </location>
</feature>
<feature type="compositionally biased region" description="Polar residues" evidence="1">
    <location>
        <begin position="611"/>
        <end position="624"/>
    </location>
</feature>
<accession>A0A1F6US92</accession>
<dbReference type="AlphaFoldDB" id="A0A1F6US92"/>
<organism evidence="2 3">
    <name type="scientific">Candidatus Nomurabacteria bacterium RIFCSPHIGHO2_01_FULL_38_19</name>
    <dbReference type="NCBI Taxonomy" id="1801732"/>
    <lineage>
        <taxon>Bacteria</taxon>
        <taxon>Candidatus Nomuraibacteriota</taxon>
    </lineage>
</organism>
<dbReference type="Proteomes" id="UP000177869">
    <property type="component" value="Unassembled WGS sequence"/>
</dbReference>
<gene>
    <name evidence="2" type="ORF">A2814_02730</name>
</gene>
<name>A0A1F6US92_9BACT</name>
<feature type="region of interest" description="Disordered" evidence="1">
    <location>
        <begin position="1"/>
        <end position="54"/>
    </location>
</feature>
<comment type="caution">
    <text evidence="2">The sequence shown here is derived from an EMBL/GenBank/DDBJ whole genome shotgun (WGS) entry which is preliminary data.</text>
</comment>
<feature type="compositionally biased region" description="Basic and acidic residues" evidence="1">
    <location>
        <begin position="26"/>
        <end position="39"/>
    </location>
</feature>
<evidence type="ECO:0000313" key="2">
    <source>
        <dbReference type="EMBL" id="OGI60223.1"/>
    </source>
</evidence>
<feature type="region of interest" description="Disordered" evidence="1">
    <location>
        <begin position="611"/>
        <end position="631"/>
    </location>
</feature>
<feature type="compositionally biased region" description="Basic and acidic residues" evidence="1">
    <location>
        <begin position="571"/>
        <end position="582"/>
    </location>
</feature>
<dbReference type="STRING" id="1801732.A2814_02730"/>
<evidence type="ECO:0000313" key="3">
    <source>
        <dbReference type="Proteomes" id="UP000177869"/>
    </source>
</evidence>
<reference evidence="2 3" key="1">
    <citation type="journal article" date="2016" name="Nat. Commun.">
        <title>Thousands of microbial genomes shed light on interconnected biogeochemical processes in an aquifer system.</title>
        <authorList>
            <person name="Anantharaman K."/>
            <person name="Brown C.T."/>
            <person name="Hug L.A."/>
            <person name="Sharon I."/>
            <person name="Castelle C.J."/>
            <person name="Probst A.J."/>
            <person name="Thomas B.C."/>
            <person name="Singh A."/>
            <person name="Wilkins M.J."/>
            <person name="Karaoz U."/>
            <person name="Brodie E.L."/>
            <person name="Williams K.H."/>
            <person name="Hubbard S.S."/>
            <person name="Banfield J.F."/>
        </authorList>
    </citation>
    <scope>NUCLEOTIDE SEQUENCE [LARGE SCALE GENOMIC DNA]</scope>
</reference>
<protein>
    <submittedName>
        <fullName evidence="2">Uncharacterized protein</fullName>
    </submittedName>
</protein>
<feature type="compositionally biased region" description="Acidic residues" evidence="1">
    <location>
        <begin position="1"/>
        <end position="25"/>
    </location>
</feature>
<evidence type="ECO:0000256" key="1">
    <source>
        <dbReference type="SAM" id="MobiDB-lite"/>
    </source>
</evidence>
<feature type="compositionally biased region" description="Polar residues" evidence="1">
    <location>
        <begin position="557"/>
        <end position="567"/>
    </location>
</feature>
<dbReference type="EMBL" id="MFTI01000016">
    <property type="protein sequence ID" value="OGI60223.1"/>
    <property type="molecule type" value="Genomic_DNA"/>
</dbReference>